<reference evidence="2" key="1">
    <citation type="journal article" date="2019" name="Int. J. Syst. Evol. Microbiol.">
        <title>The Global Catalogue of Microorganisms (GCM) 10K type strain sequencing project: providing services to taxonomists for standard genome sequencing and annotation.</title>
        <authorList>
            <consortium name="The Broad Institute Genomics Platform"/>
            <consortium name="The Broad Institute Genome Sequencing Center for Infectious Disease"/>
            <person name="Wu L."/>
            <person name="Ma J."/>
        </authorList>
    </citation>
    <scope>NUCLEOTIDE SEQUENCE [LARGE SCALE GENOMIC DNA]</scope>
    <source>
        <strain evidence="2">KCTC 15012</strain>
    </source>
</reference>
<evidence type="ECO:0000313" key="1">
    <source>
        <dbReference type="EMBL" id="MFD2234995.1"/>
    </source>
</evidence>
<keyword evidence="2" id="KW-1185">Reference proteome</keyword>
<name>A0ABW5CCL8_9PROT</name>
<dbReference type="RefSeq" id="WP_377317757.1">
    <property type="nucleotide sequence ID" value="NZ_JBHUIY010000033.1"/>
</dbReference>
<dbReference type="EMBL" id="JBHUIY010000033">
    <property type="protein sequence ID" value="MFD2234995.1"/>
    <property type="molecule type" value="Genomic_DNA"/>
</dbReference>
<dbReference type="Proteomes" id="UP001597296">
    <property type="component" value="Unassembled WGS sequence"/>
</dbReference>
<protein>
    <recommendedName>
        <fullName evidence="3">Ribbon-helix-helix protein, copG family</fullName>
    </recommendedName>
</protein>
<gene>
    <name evidence="1" type="ORF">ACFSNB_14370</name>
</gene>
<comment type="caution">
    <text evidence="1">The sequence shown here is derived from an EMBL/GenBank/DDBJ whole genome shotgun (WGS) entry which is preliminary data.</text>
</comment>
<evidence type="ECO:0000313" key="2">
    <source>
        <dbReference type="Proteomes" id="UP001597296"/>
    </source>
</evidence>
<proteinExistence type="predicted"/>
<sequence>MAARTISAYADEKTAGVVERIAQLEDRSPAQIAAAALRFYVRLPAEAHAAFRRVEKLGTDMDMDALAREITRKTLDAEWEVAHRQLLSEMKAGEGENEDDLLAEAVRLTE</sequence>
<organism evidence="1 2">
    <name type="scientific">Phaeospirillum tilakii</name>
    <dbReference type="NCBI Taxonomy" id="741673"/>
    <lineage>
        <taxon>Bacteria</taxon>
        <taxon>Pseudomonadati</taxon>
        <taxon>Pseudomonadota</taxon>
        <taxon>Alphaproteobacteria</taxon>
        <taxon>Rhodospirillales</taxon>
        <taxon>Rhodospirillaceae</taxon>
        <taxon>Phaeospirillum</taxon>
    </lineage>
</organism>
<evidence type="ECO:0008006" key="3">
    <source>
        <dbReference type="Google" id="ProtNLM"/>
    </source>
</evidence>
<accession>A0ABW5CCL8</accession>